<proteinExistence type="predicted"/>
<evidence type="ECO:0000256" key="4">
    <source>
        <dbReference type="ARBA" id="ARBA00022989"/>
    </source>
</evidence>
<dbReference type="PANTHER" id="PTHR32196">
    <property type="entry name" value="ABC TRANSPORTER PERMEASE PROTEIN YPHD-RELATED-RELATED"/>
    <property type="match status" value="1"/>
</dbReference>
<feature type="transmembrane region" description="Helical" evidence="6">
    <location>
        <begin position="122"/>
        <end position="145"/>
    </location>
</feature>
<keyword evidence="5 6" id="KW-0472">Membrane</keyword>
<dbReference type="AlphaFoldDB" id="A0A9X3AGY0"/>
<evidence type="ECO:0000256" key="6">
    <source>
        <dbReference type="SAM" id="Phobius"/>
    </source>
</evidence>
<dbReference type="Pfam" id="PF02653">
    <property type="entry name" value="BPD_transp_2"/>
    <property type="match status" value="1"/>
</dbReference>
<accession>A0A9X3AGY0</accession>
<feature type="transmembrane region" description="Helical" evidence="6">
    <location>
        <begin position="165"/>
        <end position="187"/>
    </location>
</feature>
<keyword evidence="2" id="KW-1003">Cell membrane</keyword>
<feature type="transmembrane region" description="Helical" evidence="6">
    <location>
        <begin position="271"/>
        <end position="293"/>
    </location>
</feature>
<evidence type="ECO:0000256" key="2">
    <source>
        <dbReference type="ARBA" id="ARBA00022475"/>
    </source>
</evidence>
<dbReference type="RefSeq" id="WP_259626193.1">
    <property type="nucleotide sequence ID" value="NZ_JANYMP010000014.1"/>
</dbReference>
<feature type="transmembrane region" description="Helical" evidence="6">
    <location>
        <begin position="299"/>
        <end position="319"/>
    </location>
</feature>
<dbReference type="InterPro" id="IPR001851">
    <property type="entry name" value="ABC_transp_permease"/>
</dbReference>
<keyword evidence="4 6" id="KW-1133">Transmembrane helix</keyword>
<dbReference type="GO" id="GO:0005886">
    <property type="term" value="C:plasma membrane"/>
    <property type="evidence" value="ECO:0007669"/>
    <property type="project" value="UniProtKB-SubCell"/>
</dbReference>
<dbReference type="Proteomes" id="UP001141259">
    <property type="component" value="Unassembled WGS sequence"/>
</dbReference>
<protein>
    <submittedName>
        <fullName evidence="7">ABC transporter permease</fullName>
    </submittedName>
</protein>
<feature type="transmembrane region" description="Helical" evidence="6">
    <location>
        <begin position="47"/>
        <end position="64"/>
    </location>
</feature>
<reference evidence="7" key="1">
    <citation type="submission" date="2022-08" db="EMBL/GenBank/DDBJ databases">
        <authorList>
            <person name="Tistechok S."/>
            <person name="Samborskyy M."/>
            <person name="Roman I."/>
        </authorList>
    </citation>
    <scope>NUCLEOTIDE SEQUENCE</scope>
    <source>
        <strain evidence="7">DSM 103496</strain>
    </source>
</reference>
<feature type="transmembrane region" description="Helical" evidence="6">
    <location>
        <begin position="71"/>
        <end position="88"/>
    </location>
</feature>
<name>A0A9X3AGY0_9PSEU</name>
<feature type="transmembrane region" description="Helical" evidence="6">
    <location>
        <begin position="247"/>
        <end position="264"/>
    </location>
</feature>
<comment type="subcellular location">
    <subcellularLocation>
        <location evidence="1">Cell membrane</location>
        <topology evidence="1">Multi-pass membrane protein</topology>
    </subcellularLocation>
</comment>
<feature type="transmembrane region" description="Helical" evidence="6">
    <location>
        <begin position="216"/>
        <end position="235"/>
    </location>
</feature>
<evidence type="ECO:0000313" key="8">
    <source>
        <dbReference type="Proteomes" id="UP001141259"/>
    </source>
</evidence>
<dbReference type="EMBL" id="JANYMP010000014">
    <property type="protein sequence ID" value="MCS7480707.1"/>
    <property type="molecule type" value="Genomic_DNA"/>
</dbReference>
<evidence type="ECO:0000313" key="7">
    <source>
        <dbReference type="EMBL" id="MCS7480707.1"/>
    </source>
</evidence>
<feature type="transmembrane region" description="Helical" evidence="6">
    <location>
        <begin position="94"/>
        <end position="115"/>
    </location>
</feature>
<dbReference type="CDD" id="cd06579">
    <property type="entry name" value="TM_PBP1_transp_AraH_like"/>
    <property type="match status" value="1"/>
</dbReference>
<dbReference type="GO" id="GO:0022857">
    <property type="term" value="F:transmembrane transporter activity"/>
    <property type="evidence" value="ECO:0007669"/>
    <property type="project" value="InterPro"/>
</dbReference>
<dbReference type="PANTHER" id="PTHR32196:SF19">
    <property type="entry name" value="GALACTOFURANOSE TRANSPORTER PERMEASE PROTEIN YTFT"/>
    <property type="match status" value="1"/>
</dbReference>
<evidence type="ECO:0000256" key="1">
    <source>
        <dbReference type="ARBA" id="ARBA00004651"/>
    </source>
</evidence>
<comment type="caution">
    <text evidence="7">The sequence shown here is derived from an EMBL/GenBank/DDBJ whole genome shotgun (WGS) entry which is preliminary data.</text>
</comment>
<organism evidence="7 8">
    <name type="scientific">Umezawaea endophytica</name>
    <dbReference type="NCBI Taxonomy" id="1654476"/>
    <lineage>
        <taxon>Bacteria</taxon>
        <taxon>Bacillati</taxon>
        <taxon>Actinomycetota</taxon>
        <taxon>Actinomycetes</taxon>
        <taxon>Pseudonocardiales</taxon>
        <taxon>Pseudonocardiaceae</taxon>
        <taxon>Umezawaea</taxon>
    </lineage>
</organism>
<gene>
    <name evidence="7" type="ORF">NZH93_27950</name>
</gene>
<evidence type="ECO:0000256" key="3">
    <source>
        <dbReference type="ARBA" id="ARBA00022692"/>
    </source>
</evidence>
<keyword evidence="3 6" id="KW-0812">Transmembrane</keyword>
<evidence type="ECO:0000256" key="5">
    <source>
        <dbReference type="ARBA" id="ARBA00023136"/>
    </source>
</evidence>
<sequence>MTKHRLFWPVSALLALLLVDLIAKPSFFKVEVRDGHLYGSLIDILRLGAPLILVGIGMTLVVATRGIDLSVGSVVAISGALACLHLSGLPDQDAVGGTVVAVGMALGLCLALGAWNGFLVSVLGIQPIIATLILMVAGRGIAQLITDGQIITITSGPFRALGSGYLFLVPVSILIALAVFGLSSLLVRKSALGLLLEAVGGNPEAGRLSGLRSGRLTWLVYVFGGLCAGIAGLMIAANTPGADANHAGLWIELDAILALTIGGTKLTGGRFSLGGTVIGALLIQTLTTTVYTLGIPDTATLLVKALVVLLVCLVQSPAFRDRVRRRRRPVPATESARAVEVSA</sequence>
<keyword evidence="8" id="KW-1185">Reference proteome</keyword>